<evidence type="ECO:0000313" key="2">
    <source>
        <dbReference type="Proteomes" id="UP000016843"/>
    </source>
</evidence>
<gene>
    <name evidence="1" type="ORF">P872_12615</name>
</gene>
<keyword evidence="2" id="KW-1185">Reference proteome</keyword>
<evidence type="ECO:0000313" key="1">
    <source>
        <dbReference type="EMBL" id="ERM80610.1"/>
    </source>
</evidence>
<sequence>MHKEDKTENAFMIKLRCFAIHHGYQKNTRTFESMAKNKTQIRQPFVQKEEFGR</sequence>
<dbReference type="AlphaFoldDB" id="U5BJJ6"/>
<dbReference type="EMBL" id="AWXR01000087">
    <property type="protein sequence ID" value="ERM80610.1"/>
    <property type="molecule type" value="Genomic_DNA"/>
</dbReference>
<organism evidence="1 2">
    <name type="scientific">Rhodonellum psychrophilum GCM71 = DSM 17998</name>
    <dbReference type="NCBI Taxonomy" id="1123057"/>
    <lineage>
        <taxon>Bacteria</taxon>
        <taxon>Pseudomonadati</taxon>
        <taxon>Bacteroidota</taxon>
        <taxon>Cytophagia</taxon>
        <taxon>Cytophagales</taxon>
        <taxon>Cytophagaceae</taxon>
        <taxon>Rhodonellum</taxon>
    </lineage>
</organism>
<name>U5BJJ6_9BACT</name>
<comment type="caution">
    <text evidence="1">The sequence shown here is derived from an EMBL/GenBank/DDBJ whole genome shotgun (WGS) entry which is preliminary data.</text>
</comment>
<protein>
    <submittedName>
        <fullName evidence="1">Uncharacterized protein</fullName>
    </submittedName>
</protein>
<dbReference type="Proteomes" id="UP000016843">
    <property type="component" value="Unassembled WGS sequence"/>
</dbReference>
<reference evidence="1 2" key="1">
    <citation type="journal article" date="2013" name="Genome Announc.">
        <title>Draft Genome Sequence of the Psychrophilic and Alkaliphilic Rhodonellum psychrophilum Strain GCM71T.</title>
        <authorList>
            <person name="Hauptmann A.L."/>
            <person name="Glaring M.A."/>
            <person name="Hallin P.F."/>
            <person name="Prieme A."/>
            <person name="Stougaard P."/>
        </authorList>
    </citation>
    <scope>NUCLEOTIDE SEQUENCE [LARGE SCALE GENOMIC DNA]</scope>
    <source>
        <strain evidence="1 2">GCM71</strain>
    </source>
</reference>
<accession>U5BJJ6</accession>
<proteinExistence type="predicted"/>